<feature type="domain" description="Cobalamin adenosyltransferase-like" evidence="5">
    <location>
        <begin position="3"/>
        <end position="159"/>
    </location>
</feature>
<evidence type="ECO:0000313" key="6">
    <source>
        <dbReference type="EMBL" id="KHT44131.1"/>
    </source>
</evidence>
<proteinExistence type="inferred from homology"/>
<dbReference type="GO" id="GO:0009236">
    <property type="term" value="P:cobalamin biosynthetic process"/>
    <property type="evidence" value="ECO:0007669"/>
    <property type="project" value="UniProtKB-UniRule"/>
</dbReference>
<keyword evidence="4" id="KW-0169">Cobalamin biosynthesis</keyword>
<comment type="pathway">
    <text evidence="4">Cofactor biosynthesis; adenosylcobalamin biosynthesis; adenosylcobalamin from cob(II)yrinate a,c-diamide: step 2/7.</text>
</comment>
<dbReference type="GO" id="GO:0005524">
    <property type="term" value="F:ATP binding"/>
    <property type="evidence" value="ECO:0007669"/>
    <property type="project" value="UniProtKB-UniRule"/>
</dbReference>
<dbReference type="AlphaFoldDB" id="A0A0B3YUG6"/>
<dbReference type="UniPathway" id="UPA00148">
    <property type="reaction ID" value="UER00233"/>
</dbReference>
<dbReference type="EMBL" id="JWLW01000067">
    <property type="protein sequence ID" value="KHT44131.1"/>
    <property type="molecule type" value="Genomic_DNA"/>
</dbReference>
<sequence length="171" mass="18835">MKIYTRTGDKGSTQIYADKAVRVDKDDLVVQSYGDMDELNSHIGLLAAHVDKAHQPILHDIQRNLFQAGFAISASSTLKQADVESLESLIDTITSKMPPNTSFVLPGGCKAAAQAHVCRAVCRRAERAVISLAKHYDVPEVVHAYLNRLSDFLFTFARFMNVEAGVDETKV</sequence>
<accession>A0A0B3YUG6</accession>
<reference evidence="6 7" key="1">
    <citation type="submission" date="2014-12" db="EMBL/GenBank/DDBJ databases">
        <title>Genome sequencing of Alteromonas marina AD001.</title>
        <authorList>
            <person name="Adrian T.G.S."/>
            <person name="Chan K.G."/>
        </authorList>
    </citation>
    <scope>NUCLEOTIDE SEQUENCE [LARGE SCALE GENOMIC DNA]</scope>
    <source>
        <strain evidence="6 7">AD001</strain>
    </source>
</reference>
<dbReference type="Gene3D" id="1.20.1200.10">
    <property type="entry name" value="Cobalamin adenosyltransferase-like"/>
    <property type="match status" value="1"/>
</dbReference>
<keyword evidence="1 4" id="KW-0808">Transferase</keyword>
<dbReference type="NCBIfam" id="TIGR00636">
    <property type="entry name" value="PduO_Nterm"/>
    <property type="match status" value="1"/>
</dbReference>
<dbReference type="Pfam" id="PF01923">
    <property type="entry name" value="Cob_adeno_trans"/>
    <property type="match status" value="1"/>
</dbReference>
<comment type="caution">
    <text evidence="6">The sequence shown here is derived from an EMBL/GenBank/DDBJ whole genome shotgun (WGS) entry which is preliminary data.</text>
</comment>
<dbReference type="PANTHER" id="PTHR12213:SF0">
    <property type="entry name" value="CORRINOID ADENOSYLTRANSFERASE MMAB"/>
    <property type="match status" value="1"/>
</dbReference>
<dbReference type="InterPro" id="IPR029499">
    <property type="entry name" value="PduO-typ"/>
</dbReference>
<dbReference type="Proteomes" id="UP000031197">
    <property type="component" value="Unassembled WGS sequence"/>
</dbReference>
<dbReference type="PANTHER" id="PTHR12213">
    <property type="entry name" value="CORRINOID ADENOSYLTRANSFERASE"/>
    <property type="match status" value="1"/>
</dbReference>
<dbReference type="OrthoDB" id="9778896at2"/>
<dbReference type="RefSeq" id="WP_039223797.1">
    <property type="nucleotide sequence ID" value="NZ_JWLW01000067.1"/>
</dbReference>
<evidence type="ECO:0000256" key="3">
    <source>
        <dbReference type="ARBA" id="ARBA00022840"/>
    </source>
</evidence>
<gene>
    <name evidence="6" type="ORF">RJ41_18015</name>
</gene>
<evidence type="ECO:0000256" key="1">
    <source>
        <dbReference type="ARBA" id="ARBA00022679"/>
    </source>
</evidence>
<keyword evidence="3 4" id="KW-0067">ATP-binding</keyword>
<evidence type="ECO:0000313" key="7">
    <source>
        <dbReference type="Proteomes" id="UP000031197"/>
    </source>
</evidence>
<protein>
    <recommendedName>
        <fullName evidence="4">Corrinoid adenosyltransferase</fullName>
        <ecNumber evidence="4">2.5.1.17</ecNumber>
    </recommendedName>
    <alternativeName>
        <fullName evidence="4">Cob(II)alamin adenosyltransferase</fullName>
    </alternativeName>
    <alternativeName>
        <fullName evidence="4">Cob(II)yrinic acid a,c-diamide adenosyltransferase</fullName>
    </alternativeName>
    <alternativeName>
        <fullName evidence="4">Cobinamide/cobalamin adenosyltransferase</fullName>
    </alternativeName>
</protein>
<dbReference type="SUPFAM" id="SSF89028">
    <property type="entry name" value="Cobalamin adenosyltransferase-like"/>
    <property type="match status" value="1"/>
</dbReference>
<dbReference type="InterPro" id="IPR036451">
    <property type="entry name" value="CblAdoTrfase-like_sf"/>
</dbReference>
<evidence type="ECO:0000256" key="2">
    <source>
        <dbReference type="ARBA" id="ARBA00022741"/>
    </source>
</evidence>
<comment type="catalytic activity">
    <reaction evidence="4">
        <text>2 cob(II)yrinate a,c diamide + reduced [electron-transfer flavoprotein] + 2 ATP = 2 adenosylcob(III)yrinate a,c-diamide + 2 triphosphate + oxidized [electron-transfer flavoprotein] + 3 H(+)</text>
        <dbReference type="Rhea" id="RHEA:11528"/>
        <dbReference type="Rhea" id="RHEA-COMP:10685"/>
        <dbReference type="Rhea" id="RHEA-COMP:10686"/>
        <dbReference type="ChEBI" id="CHEBI:15378"/>
        <dbReference type="ChEBI" id="CHEBI:18036"/>
        <dbReference type="ChEBI" id="CHEBI:30616"/>
        <dbReference type="ChEBI" id="CHEBI:57692"/>
        <dbReference type="ChEBI" id="CHEBI:58307"/>
        <dbReference type="ChEBI" id="CHEBI:58503"/>
        <dbReference type="ChEBI" id="CHEBI:58537"/>
        <dbReference type="EC" id="2.5.1.17"/>
    </reaction>
</comment>
<name>A0A0B3YUG6_9ALTE</name>
<comment type="similarity">
    <text evidence="4">Belongs to the Cob(I)alamin adenosyltransferase family.</text>
</comment>
<keyword evidence="2 4" id="KW-0547">Nucleotide-binding</keyword>
<organism evidence="6 7">
    <name type="scientific">Alteromonas marina</name>
    <dbReference type="NCBI Taxonomy" id="203795"/>
    <lineage>
        <taxon>Bacteria</taxon>
        <taxon>Pseudomonadati</taxon>
        <taxon>Pseudomonadota</taxon>
        <taxon>Gammaproteobacteria</taxon>
        <taxon>Alteromonadales</taxon>
        <taxon>Alteromonadaceae</taxon>
        <taxon>Alteromonas/Salinimonas group</taxon>
        <taxon>Alteromonas</taxon>
    </lineage>
</organism>
<dbReference type="EC" id="2.5.1.17" evidence="4"/>
<evidence type="ECO:0000256" key="4">
    <source>
        <dbReference type="RuleBase" id="RU366026"/>
    </source>
</evidence>
<evidence type="ECO:0000259" key="5">
    <source>
        <dbReference type="Pfam" id="PF01923"/>
    </source>
</evidence>
<dbReference type="InterPro" id="IPR016030">
    <property type="entry name" value="CblAdoTrfase-like"/>
</dbReference>
<keyword evidence="7" id="KW-1185">Reference proteome</keyword>
<dbReference type="GO" id="GO:0008817">
    <property type="term" value="F:corrinoid adenosyltransferase activity"/>
    <property type="evidence" value="ECO:0007669"/>
    <property type="project" value="UniProtKB-UniRule"/>
</dbReference>
<comment type="catalytic activity">
    <reaction evidence="4">
        <text>2 cob(II)alamin + reduced [electron-transfer flavoprotein] + 2 ATP = 2 adenosylcob(III)alamin + 2 triphosphate + oxidized [electron-transfer flavoprotein] + 3 H(+)</text>
        <dbReference type="Rhea" id="RHEA:28671"/>
        <dbReference type="Rhea" id="RHEA-COMP:10685"/>
        <dbReference type="Rhea" id="RHEA-COMP:10686"/>
        <dbReference type="ChEBI" id="CHEBI:15378"/>
        <dbReference type="ChEBI" id="CHEBI:16304"/>
        <dbReference type="ChEBI" id="CHEBI:18036"/>
        <dbReference type="ChEBI" id="CHEBI:18408"/>
        <dbReference type="ChEBI" id="CHEBI:30616"/>
        <dbReference type="ChEBI" id="CHEBI:57692"/>
        <dbReference type="ChEBI" id="CHEBI:58307"/>
        <dbReference type="EC" id="2.5.1.17"/>
    </reaction>
</comment>